<feature type="compositionally biased region" description="Basic and acidic residues" evidence="11">
    <location>
        <begin position="80"/>
        <end position="89"/>
    </location>
</feature>
<dbReference type="GO" id="GO:0003714">
    <property type="term" value="F:transcription corepressor activity"/>
    <property type="evidence" value="ECO:0007669"/>
    <property type="project" value="TreeGrafter"/>
</dbReference>
<feature type="binding site" evidence="10">
    <location>
        <position position="361"/>
    </location>
    <ligand>
        <name>Zn(2+)</name>
        <dbReference type="ChEBI" id="CHEBI:29105"/>
    </ligand>
</feature>
<dbReference type="EC" id="2.3.1.286" evidence="4"/>
<evidence type="ECO:0000256" key="9">
    <source>
        <dbReference type="ARBA" id="ARBA00023242"/>
    </source>
</evidence>
<feature type="binding site" evidence="10">
    <location>
        <position position="385"/>
    </location>
    <ligand>
        <name>Zn(2+)</name>
        <dbReference type="ChEBI" id="CHEBI:29105"/>
    </ligand>
</feature>
<proteinExistence type="inferred from homology"/>
<feature type="region of interest" description="Disordered" evidence="11">
    <location>
        <begin position="822"/>
        <end position="886"/>
    </location>
</feature>
<dbReference type="GO" id="GO:0005654">
    <property type="term" value="C:nucleoplasm"/>
    <property type="evidence" value="ECO:0007669"/>
    <property type="project" value="TreeGrafter"/>
</dbReference>
<feature type="binding site" evidence="10">
    <location>
        <position position="364"/>
    </location>
    <ligand>
        <name>Zn(2+)</name>
        <dbReference type="ChEBI" id="CHEBI:29105"/>
    </ligand>
</feature>
<dbReference type="PANTHER" id="PTHR11085:SF9">
    <property type="entry name" value="NAD-DEPENDENT PROTEIN DEACETYLASE SIRTUIN-1"/>
    <property type="match status" value="1"/>
</dbReference>
<dbReference type="GO" id="GO:0046872">
    <property type="term" value="F:metal ion binding"/>
    <property type="evidence" value="ECO:0007669"/>
    <property type="project" value="UniProtKB-KW"/>
</dbReference>
<dbReference type="OMA" id="DEYHTVM"/>
<dbReference type="PROSITE" id="PS50305">
    <property type="entry name" value="SIRTUIN"/>
    <property type="match status" value="1"/>
</dbReference>
<sequence length="886" mass="97723">MMENYEDMDVRLGHISYKEIGDVHELKVPNELNELKSFEHTQANFDFGAEIVTTNVKPSTAATTSAAIATATTPATSETQPKENSEIKTKTLPQMGEHQIGANRNAKNLTNNLEQTDQHINILERSFSEADDDEGDEDENEDYKSSWANSDDDDDDDSSSSDCSSVSRSDWKMRWLQREFYTGRVPRQVIASIMPHFATGLAADTDDSVLWDYLSHLLNEPKRRTKLSNVNTFDDVIDLVHKSERIIVLTGAGVSVSCGIPDFRSTNGIYARLAHDFPDLPDPQAMFDINYFKRDPRPFYKFAREIYPGEFKPSPCHRFIKMLEAKGKLLRNYTQNIDTLERVAGIQRVIECHGSFSTASCTKCKYKCNADALRADIFAQRIPVCPQCQPNVEHSVDASVAVTEEQLKQLVENGIMKPDIVFFGEGLPDEYHTVMATDKDKCDLLIVIGSSLKVRPVAHIPSSIPASVPQILINREQLHHLKFDVELLGDSDVIINQICQRLSGNGSGYDDDEWKQLCCDDQVLRESKELLPPTEHHYHHYHYHHHRLRSSECEQQSQLDTDTQSLKSNGSVDYMLGSSAGTCSDSGFESSTFTAEHSKRNQLQPQMLQQPQAVNSNSHSNAADREAIERIKSDILVELNETALSCDRLAAPSVAGATSSYRHLSVDSSKDSGIEQCEASDPSNTEASANPGYASNLDSNISANVVVETKTAAPSLTPTPPQPRRQTIAERLQPGTFYCNSNSCSYVFPGAQVFWNSDFSDDEEEDDGASVHDADLFSNVVASDEEACDLNAVPLSPLLPPALEAHIVTEITNGNALEVMPAVATSSSSPSNKRRSATSIEQLQSPTPLPTSTASPAIESETPPIKKRRPSVVAATATTAATLTTV</sequence>
<dbReference type="InterPro" id="IPR003000">
    <property type="entry name" value="Sirtuin"/>
</dbReference>
<evidence type="ECO:0000256" key="7">
    <source>
        <dbReference type="ARBA" id="ARBA00022833"/>
    </source>
</evidence>
<dbReference type="InterPro" id="IPR029035">
    <property type="entry name" value="DHS-like_NAD/FAD-binding_dom"/>
</dbReference>
<feature type="compositionally biased region" description="Low complexity" evidence="11">
    <location>
        <begin position="872"/>
        <end position="886"/>
    </location>
</feature>
<dbReference type="GO" id="GO:0017136">
    <property type="term" value="F:histone deacetylase activity, NAD-dependent"/>
    <property type="evidence" value="ECO:0007669"/>
    <property type="project" value="TreeGrafter"/>
</dbReference>
<keyword evidence="8" id="KW-0520">NAD</keyword>
<feature type="compositionally biased region" description="Low complexity" evidence="11">
    <location>
        <begin position="824"/>
        <end position="857"/>
    </location>
</feature>
<keyword evidence="7 10" id="KW-0862">Zinc</keyword>
<dbReference type="GO" id="GO:0005637">
    <property type="term" value="C:nuclear inner membrane"/>
    <property type="evidence" value="ECO:0007669"/>
    <property type="project" value="TreeGrafter"/>
</dbReference>
<feature type="region of interest" description="Disordered" evidence="11">
    <location>
        <begin position="70"/>
        <end position="98"/>
    </location>
</feature>
<keyword evidence="9" id="KW-0539">Nucleus</keyword>
<dbReference type="InterPro" id="IPR026591">
    <property type="entry name" value="Sirtuin_cat_small_dom_sf"/>
</dbReference>
<accession>A0A6J1MKT7</accession>
<evidence type="ECO:0000256" key="11">
    <source>
        <dbReference type="SAM" id="MobiDB-lite"/>
    </source>
</evidence>
<evidence type="ECO:0000256" key="6">
    <source>
        <dbReference type="ARBA" id="ARBA00022723"/>
    </source>
</evidence>
<dbReference type="KEGG" id="dhe:111605492"/>
<evidence type="ECO:0000256" key="1">
    <source>
        <dbReference type="ARBA" id="ARBA00001947"/>
    </source>
</evidence>
<dbReference type="GO" id="GO:0070403">
    <property type="term" value="F:NAD+ binding"/>
    <property type="evidence" value="ECO:0007669"/>
    <property type="project" value="InterPro"/>
</dbReference>
<evidence type="ECO:0000313" key="13">
    <source>
        <dbReference type="Proteomes" id="UP000504633"/>
    </source>
</evidence>
<comment type="cofactor">
    <cofactor evidence="1">
        <name>Zn(2+)</name>
        <dbReference type="ChEBI" id="CHEBI:29105"/>
    </cofactor>
</comment>
<keyword evidence="6 10" id="KW-0479">Metal-binding</keyword>
<dbReference type="Gene3D" id="3.40.50.1220">
    <property type="entry name" value="TPP-binding domain"/>
    <property type="match status" value="1"/>
</dbReference>
<dbReference type="SUPFAM" id="SSF52467">
    <property type="entry name" value="DHS-like NAD/FAD-binding domain"/>
    <property type="match status" value="1"/>
</dbReference>
<dbReference type="InterPro" id="IPR026590">
    <property type="entry name" value="Ssirtuin_cat_dom"/>
</dbReference>
<evidence type="ECO:0000256" key="3">
    <source>
        <dbReference type="ARBA" id="ARBA00006924"/>
    </source>
</evidence>
<feature type="domain" description="Deacetylase sirtuin-type" evidence="12">
    <location>
        <begin position="226"/>
        <end position="526"/>
    </location>
</feature>
<dbReference type="OrthoDB" id="424302at2759"/>
<keyword evidence="5" id="KW-0808">Transferase</keyword>
<dbReference type="FunFam" id="3.30.1600.10:FF:000013">
    <property type="entry name" value="NAD-dependent protein deacetylase sirtuin-1"/>
    <property type="match status" value="1"/>
</dbReference>
<feature type="compositionally biased region" description="Acidic residues" evidence="11">
    <location>
        <begin position="129"/>
        <end position="141"/>
    </location>
</feature>
<name>A0A6J1MKT7_DROHY</name>
<feature type="compositionally biased region" description="Acidic residues" evidence="11">
    <location>
        <begin position="150"/>
        <end position="159"/>
    </location>
</feature>
<evidence type="ECO:0000256" key="4">
    <source>
        <dbReference type="ARBA" id="ARBA00012928"/>
    </source>
</evidence>
<dbReference type="PANTHER" id="PTHR11085">
    <property type="entry name" value="NAD-DEPENDENT PROTEIN DEACYLASE SIRTUIN-5, MITOCHONDRIAL-RELATED"/>
    <property type="match status" value="1"/>
</dbReference>
<dbReference type="RefSeq" id="XP_023179807.2">
    <property type="nucleotide sequence ID" value="XM_023324039.2"/>
</dbReference>
<comment type="subcellular location">
    <subcellularLocation>
        <location evidence="2">Nucleus</location>
    </subcellularLocation>
</comment>
<protein>
    <recommendedName>
        <fullName evidence="4">protein acetyllysine N-acetyltransferase</fullName>
        <ecNumber evidence="4">2.3.1.286</ecNumber>
    </recommendedName>
</protein>
<keyword evidence="13" id="KW-1185">Reference proteome</keyword>
<feature type="active site" description="Proton acceptor" evidence="10">
    <location>
        <position position="353"/>
    </location>
</feature>
<feature type="region of interest" description="Disordered" evidence="11">
    <location>
        <begin position="127"/>
        <end position="166"/>
    </location>
</feature>
<evidence type="ECO:0000256" key="5">
    <source>
        <dbReference type="ARBA" id="ARBA00022679"/>
    </source>
</evidence>
<organism evidence="13 14">
    <name type="scientific">Drosophila hydei</name>
    <name type="common">Fruit fly</name>
    <dbReference type="NCBI Taxonomy" id="7224"/>
    <lineage>
        <taxon>Eukaryota</taxon>
        <taxon>Metazoa</taxon>
        <taxon>Ecdysozoa</taxon>
        <taxon>Arthropoda</taxon>
        <taxon>Hexapoda</taxon>
        <taxon>Insecta</taxon>
        <taxon>Pterygota</taxon>
        <taxon>Neoptera</taxon>
        <taxon>Endopterygota</taxon>
        <taxon>Diptera</taxon>
        <taxon>Brachycera</taxon>
        <taxon>Muscomorpha</taxon>
        <taxon>Ephydroidea</taxon>
        <taxon>Drosophilidae</taxon>
        <taxon>Drosophila</taxon>
    </lineage>
</organism>
<evidence type="ECO:0000256" key="8">
    <source>
        <dbReference type="ARBA" id="ARBA00023027"/>
    </source>
</evidence>
<dbReference type="CDD" id="cd01408">
    <property type="entry name" value="SIRT1"/>
    <property type="match status" value="1"/>
</dbReference>
<dbReference type="Proteomes" id="UP000504633">
    <property type="component" value="Unplaced"/>
</dbReference>
<dbReference type="AlphaFoldDB" id="A0A6J1MKT7"/>
<dbReference type="GeneID" id="111605492"/>
<feature type="region of interest" description="Disordered" evidence="11">
    <location>
        <begin position="665"/>
        <end position="695"/>
    </location>
</feature>
<gene>
    <name evidence="14" type="primary">LOC111605492</name>
</gene>
<dbReference type="GO" id="GO:0002039">
    <property type="term" value="F:p53 binding"/>
    <property type="evidence" value="ECO:0007669"/>
    <property type="project" value="TreeGrafter"/>
</dbReference>
<evidence type="ECO:0000256" key="10">
    <source>
        <dbReference type="PROSITE-ProRule" id="PRU00236"/>
    </source>
</evidence>
<dbReference type="GO" id="GO:0033553">
    <property type="term" value="C:rDNA heterochromatin"/>
    <property type="evidence" value="ECO:0007669"/>
    <property type="project" value="TreeGrafter"/>
</dbReference>
<dbReference type="InterPro" id="IPR050134">
    <property type="entry name" value="NAD-dep_sirtuin_deacylases"/>
</dbReference>
<dbReference type="Pfam" id="PF02146">
    <property type="entry name" value="SIR2"/>
    <property type="match status" value="1"/>
</dbReference>
<evidence type="ECO:0000313" key="14">
    <source>
        <dbReference type="RefSeq" id="XP_023179807.2"/>
    </source>
</evidence>
<comment type="similarity">
    <text evidence="3">Belongs to the sirtuin family. Class I subfamily.</text>
</comment>
<dbReference type="Gene3D" id="3.30.1600.10">
    <property type="entry name" value="SIR2/SIRT2 'Small Domain"/>
    <property type="match status" value="1"/>
</dbReference>
<feature type="binding site" evidence="10">
    <location>
        <position position="388"/>
    </location>
    <ligand>
        <name>Zn(2+)</name>
        <dbReference type="ChEBI" id="CHEBI:29105"/>
    </ligand>
</feature>
<evidence type="ECO:0000259" key="12">
    <source>
        <dbReference type="PROSITE" id="PS50305"/>
    </source>
</evidence>
<reference evidence="14" key="1">
    <citation type="submission" date="2025-08" db="UniProtKB">
        <authorList>
            <consortium name="RefSeq"/>
        </authorList>
    </citation>
    <scope>IDENTIFICATION</scope>
    <source>
        <strain evidence="14">15085-1641.00</strain>
        <tissue evidence="14">Whole body</tissue>
    </source>
</reference>
<evidence type="ECO:0000256" key="2">
    <source>
        <dbReference type="ARBA" id="ARBA00004123"/>
    </source>
</evidence>